<evidence type="ECO:0000313" key="15">
    <source>
        <dbReference type="Proteomes" id="UP000008143"/>
    </source>
</evidence>
<evidence type="ECO:0000256" key="11">
    <source>
        <dbReference type="RuleBase" id="RU000437"/>
    </source>
</evidence>
<proteinExistence type="inferred from homology"/>
<evidence type="ECO:0000256" key="1">
    <source>
        <dbReference type="ARBA" id="ARBA00004496"/>
    </source>
</evidence>
<evidence type="ECO:0000256" key="7">
    <source>
        <dbReference type="ARBA" id="ARBA00056183"/>
    </source>
</evidence>
<evidence type="ECO:0000313" key="16">
    <source>
        <dbReference type="RefSeq" id="XP_031749749.1"/>
    </source>
</evidence>
<dbReference type="InterPro" id="IPR036291">
    <property type="entry name" value="NAD(P)-bd_dom_sf"/>
</dbReference>
<name>A0A8J1IVX3_XENTR</name>
<dbReference type="PANTHER" id="PTHR11728">
    <property type="entry name" value="GLYCEROL-3-PHOSPHATE DEHYDROGENASE"/>
    <property type="match status" value="1"/>
</dbReference>
<dbReference type="AGR" id="Xenbase:XB-GENE-29086519"/>
<dbReference type="Xenbase" id="XB-GENE-29086519">
    <property type="gene designation" value="LOC101732858"/>
</dbReference>
<keyword evidence="4 11" id="KW-0560">Oxidoreductase</keyword>
<evidence type="ECO:0000256" key="6">
    <source>
        <dbReference type="ARBA" id="ARBA00048723"/>
    </source>
</evidence>
<dbReference type="GeneID" id="101732858"/>
<keyword evidence="15" id="KW-1185">Reference proteome</keyword>
<feature type="binding site" evidence="10">
    <location>
        <position position="97"/>
    </location>
    <ligand>
        <name>NAD(+)</name>
        <dbReference type="ChEBI" id="CHEBI:57540"/>
    </ligand>
</feature>
<evidence type="ECO:0000256" key="5">
    <source>
        <dbReference type="ARBA" id="ARBA00023027"/>
    </source>
</evidence>
<feature type="binding site" evidence="10">
    <location>
        <position position="296"/>
    </location>
    <ligand>
        <name>NAD(+)</name>
        <dbReference type="ChEBI" id="CHEBI:57540"/>
    </ligand>
</feature>
<dbReference type="Gene3D" id="3.40.50.720">
    <property type="entry name" value="NAD(P)-binding Rossmann-like Domain"/>
    <property type="match status" value="1"/>
</dbReference>
<dbReference type="Pfam" id="PF01210">
    <property type="entry name" value="NAD_Gly3P_dh_N"/>
    <property type="match status" value="1"/>
</dbReference>
<evidence type="ECO:0000256" key="2">
    <source>
        <dbReference type="ARBA" id="ARBA00011009"/>
    </source>
</evidence>
<evidence type="ECO:0000259" key="13">
    <source>
        <dbReference type="Pfam" id="PF01210"/>
    </source>
</evidence>
<comment type="catalytic activity">
    <reaction evidence="6">
        <text>sn-glycerol 3-phosphate + NAD(+) = dihydroxyacetone phosphate + NADH + H(+)</text>
        <dbReference type="Rhea" id="RHEA:11092"/>
        <dbReference type="ChEBI" id="CHEBI:15378"/>
        <dbReference type="ChEBI" id="CHEBI:57540"/>
        <dbReference type="ChEBI" id="CHEBI:57597"/>
        <dbReference type="ChEBI" id="CHEBI:57642"/>
        <dbReference type="ChEBI" id="CHEBI:57945"/>
        <dbReference type="EC" id="1.1.1.8"/>
    </reaction>
    <physiologicalReaction direction="left-to-right" evidence="6">
        <dbReference type="Rhea" id="RHEA:11093"/>
    </physiologicalReaction>
</comment>
<dbReference type="Proteomes" id="UP000008143">
    <property type="component" value="Chromosome 9"/>
</dbReference>
<evidence type="ECO:0000256" key="12">
    <source>
        <dbReference type="RuleBase" id="RU361243"/>
    </source>
</evidence>
<evidence type="ECO:0000313" key="17">
    <source>
        <dbReference type="Xenbase" id="XB-GENE-29086519"/>
    </source>
</evidence>
<reference evidence="16" key="1">
    <citation type="submission" date="2025-08" db="UniProtKB">
        <authorList>
            <consortium name="RefSeq"/>
        </authorList>
    </citation>
    <scope>IDENTIFICATION</scope>
    <source>
        <strain evidence="16">Nigerian</strain>
        <tissue evidence="16">Liver and blood</tissue>
    </source>
</reference>
<feature type="binding site" evidence="10">
    <location>
        <begin position="10"/>
        <end position="15"/>
    </location>
    <ligand>
        <name>NAD(+)</name>
        <dbReference type="ChEBI" id="CHEBI:57540"/>
    </ligand>
</feature>
<dbReference type="NCBIfam" id="TIGR03376">
    <property type="entry name" value="glycerol3P_DH"/>
    <property type="match status" value="1"/>
</dbReference>
<dbReference type="InterPro" id="IPR011128">
    <property type="entry name" value="G3P_DH_NAD-dep_N"/>
</dbReference>
<dbReference type="PIRSF" id="PIRSF000114">
    <property type="entry name" value="Glycerol-3-P_dh"/>
    <property type="match status" value="1"/>
</dbReference>
<dbReference type="KEGG" id="xtr:101732858"/>
<dbReference type="GO" id="GO:0005829">
    <property type="term" value="C:cytosol"/>
    <property type="evidence" value="ECO:0000318"/>
    <property type="project" value="GO_Central"/>
</dbReference>
<keyword evidence="3" id="KW-0963">Cytoplasm</keyword>
<dbReference type="InterPro" id="IPR017751">
    <property type="entry name" value="G3P_DH_NAD-dep_euk"/>
</dbReference>
<evidence type="ECO:0000256" key="9">
    <source>
        <dbReference type="PIRSR" id="PIRSR000114-2"/>
    </source>
</evidence>
<dbReference type="GO" id="GO:0051287">
    <property type="term" value="F:NAD binding"/>
    <property type="evidence" value="ECO:0007669"/>
    <property type="project" value="UniProtKB-UniRule"/>
</dbReference>
<feature type="binding site" evidence="10">
    <location>
        <position position="153"/>
    </location>
    <ligand>
        <name>NAD(+)</name>
        <dbReference type="ChEBI" id="CHEBI:57540"/>
    </ligand>
</feature>
<dbReference type="GO" id="GO:0047952">
    <property type="term" value="F:glycerol-3-phosphate dehydrogenase [NAD(P)+] activity"/>
    <property type="evidence" value="ECO:0000318"/>
    <property type="project" value="GO_Central"/>
</dbReference>
<dbReference type="FunFam" id="1.10.1040.10:FF:000084">
    <property type="entry name" value="Glycerol-3-phosphate dehydrogenase [NAD(+)], cytoplasmic"/>
    <property type="match status" value="1"/>
</dbReference>
<dbReference type="EC" id="1.1.1.8" evidence="12"/>
<dbReference type="PROSITE" id="PS00957">
    <property type="entry name" value="NAD_G3PDH"/>
    <property type="match status" value="1"/>
</dbReference>
<feature type="binding site" evidence="9">
    <location>
        <begin position="269"/>
        <end position="270"/>
    </location>
    <ligand>
        <name>substrate</name>
    </ligand>
</feature>
<dbReference type="OMA" id="ICYEGRS"/>
<organism evidence="15 16">
    <name type="scientific">Xenopus tropicalis</name>
    <name type="common">Western clawed frog</name>
    <name type="synonym">Silurana tropicalis</name>
    <dbReference type="NCBI Taxonomy" id="8364"/>
    <lineage>
        <taxon>Eukaryota</taxon>
        <taxon>Metazoa</taxon>
        <taxon>Chordata</taxon>
        <taxon>Craniata</taxon>
        <taxon>Vertebrata</taxon>
        <taxon>Euteleostomi</taxon>
        <taxon>Amphibia</taxon>
        <taxon>Batrachia</taxon>
        <taxon>Anura</taxon>
        <taxon>Pipoidea</taxon>
        <taxon>Pipidae</taxon>
        <taxon>Xenopodinae</taxon>
        <taxon>Xenopus</taxon>
        <taxon>Silurana</taxon>
    </lineage>
</organism>
<dbReference type="GO" id="GO:0141152">
    <property type="term" value="F:glycerol-3-phosphate dehydrogenase (NAD+) activity"/>
    <property type="evidence" value="ECO:0007669"/>
    <property type="project" value="UniProtKB-UniRule"/>
</dbReference>
<dbReference type="InterPro" id="IPR008927">
    <property type="entry name" value="6-PGluconate_DH-like_C_sf"/>
</dbReference>
<dbReference type="RefSeq" id="XP_031749749.1">
    <property type="nucleotide sequence ID" value="XM_031893889.1"/>
</dbReference>
<protein>
    <recommendedName>
        <fullName evidence="12">Glycerol-3-phosphate dehydrogenase [NAD(+)]</fullName>
        <ecNumber evidence="12">1.1.1.8</ecNumber>
    </recommendedName>
</protein>
<feature type="domain" description="Glycerol-3-phosphate dehydrogenase NAD-dependent C-terminal" evidence="14">
    <location>
        <begin position="193"/>
        <end position="313"/>
    </location>
</feature>
<dbReference type="SUPFAM" id="SSF48179">
    <property type="entry name" value="6-phosphogluconate dehydrogenase C-terminal domain-like"/>
    <property type="match status" value="1"/>
</dbReference>
<sequence length="358" mass="38839">MEPLRVCIIGSGNWGSAIAKVIGNNIKKCASFQPTVNMWVFEELIEGRKLTEIINQEHENIKYLPGHKLPHNVVAVADLLEATSGADILVFVIPHQFIGGVCDQLAGHIKAEAFGISLIKGVDEGPDGLKLISEIIREKLAIEMSVLMGANIASEVANEKFCETTIGCKNLQHGQTLKRLIQTPNFRITVVQDCDTVEICGALKNIVAVGAGFCDGLGFGDNTKAAVIRLGLMEMVAFAQLFCKRSVSTGTFLESCGVADLITTCYGGRNRRVAEAFVLTGKSIEELEKELLNGQKLQGPQASREVYKILRQNRSLHKYVPHPPSPPSHSIIAHKSVLTPLTQSSISVLTPPHIPSRS</sequence>
<feature type="binding site" evidence="10">
    <location>
        <position position="41"/>
    </location>
    <ligand>
        <name>NAD(+)</name>
        <dbReference type="ChEBI" id="CHEBI:57540"/>
    </ligand>
</feature>
<dbReference type="PANTHER" id="PTHR11728:SF46">
    <property type="entry name" value="GLYCEROL-3-PHOSPHATE DEHYDROGENASE [NAD(+)]"/>
    <property type="match status" value="1"/>
</dbReference>
<evidence type="ECO:0000256" key="10">
    <source>
        <dbReference type="PIRSR" id="PIRSR000114-3"/>
    </source>
</evidence>
<feature type="domain" description="Glycerol-3-phosphate dehydrogenase NAD-dependent N-terminal" evidence="13">
    <location>
        <begin position="6"/>
        <end position="172"/>
    </location>
</feature>
<dbReference type="GO" id="GO:0042803">
    <property type="term" value="F:protein homodimerization activity"/>
    <property type="evidence" value="ECO:0007669"/>
    <property type="project" value="InterPro"/>
</dbReference>
<evidence type="ECO:0000256" key="4">
    <source>
        <dbReference type="ARBA" id="ARBA00023002"/>
    </source>
</evidence>
<dbReference type="SUPFAM" id="SSF51735">
    <property type="entry name" value="NAD(P)-binding Rossmann-fold domains"/>
    <property type="match status" value="1"/>
</dbReference>
<feature type="binding site" evidence="9">
    <location>
        <position position="120"/>
    </location>
    <ligand>
        <name>substrate</name>
    </ligand>
</feature>
<dbReference type="InterPro" id="IPR006168">
    <property type="entry name" value="G3P_DH_NAD-dep"/>
</dbReference>
<dbReference type="InterPro" id="IPR013328">
    <property type="entry name" value="6PGD_dom2"/>
</dbReference>
<feature type="active site" description="Proton acceptor" evidence="8">
    <location>
        <position position="204"/>
    </location>
</feature>
<accession>A0A8J1IVX3</accession>
<comment type="similarity">
    <text evidence="2 11">Belongs to the NAD-dependent glycerol-3-phosphate dehydrogenase family.</text>
</comment>
<evidence type="ECO:0000259" key="14">
    <source>
        <dbReference type="Pfam" id="PF07479"/>
    </source>
</evidence>
<dbReference type="PRINTS" id="PR00077">
    <property type="entry name" value="GPDHDRGNASE"/>
</dbReference>
<evidence type="ECO:0000256" key="8">
    <source>
        <dbReference type="PIRSR" id="PIRSR000114-1"/>
    </source>
</evidence>
<comment type="function">
    <text evidence="7">Plays a role in regulating cardiac sodium current.</text>
</comment>
<gene>
    <name evidence="16 17" type="primary">LOC101732858</name>
</gene>
<dbReference type="GO" id="GO:0046168">
    <property type="term" value="P:glycerol-3-phosphate catabolic process"/>
    <property type="evidence" value="ECO:0007669"/>
    <property type="project" value="UniProtKB-UniRule"/>
</dbReference>
<dbReference type="Pfam" id="PF07479">
    <property type="entry name" value="NAD_Gly3P_dh_C"/>
    <property type="match status" value="1"/>
</dbReference>
<dbReference type="Gene3D" id="1.10.1040.10">
    <property type="entry name" value="N-(1-d-carboxylethyl)-l-norvaline Dehydrogenase, domain 2"/>
    <property type="match status" value="1"/>
</dbReference>
<dbReference type="GO" id="GO:0006072">
    <property type="term" value="P:glycerol-3-phosphate metabolic process"/>
    <property type="evidence" value="ECO:0000318"/>
    <property type="project" value="GO_Central"/>
</dbReference>
<dbReference type="OrthoDB" id="10263760at2759"/>
<dbReference type="FunFam" id="3.40.50.720:FF:000088">
    <property type="entry name" value="Glycerol-3-phosphate dehydrogenase [NAD(+)]"/>
    <property type="match status" value="1"/>
</dbReference>
<feature type="binding site" evidence="10">
    <location>
        <position position="269"/>
    </location>
    <ligand>
        <name>NAD(+)</name>
        <dbReference type="ChEBI" id="CHEBI:57540"/>
    </ligand>
</feature>
<dbReference type="InterPro" id="IPR006109">
    <property type="entry name" value="G3P_DH_NAD-dep_C"/>
</dbReference>
<feature type="binding site" evidence="10">
    <location>
        <position position="298"/>
    </location>
    <ligand>
        <name>NAD(+)</name>
        <dbReference type="ChEBI" id="CHEBI:57540"/>
    </ligand>
</feature>
<dbReference type="GO" id="GO:0005975">
    <property type="term" value="P:carbohydrate metabolic process"/>
    <property type="evidence" value="ECO:0007669"/>
    <property type="project" value="InterPro"/>
</dbReference>
<evidence type="ECO:0000256" key="3">
    <source>
        <dbReference type="ARBA" id="ARBA00022490"/>
    </source>
</evidence>
<dbReference type="AlphaFoldDB" id="A0A8J1IVX3"/>
<keyword evidence="5 10" id="KW-0520">NAD</keyword>
<comment type="subcellular location">
    <subcellularLocation>
        <location evidence="1">Cytoplasm</location>
    </subcellularLocation>
</comment>